<keyword evidence="7" id="KW-1185">Reference proteome</keyword>
<dbReference type="Proteomes" id="UP001596103">
    <property type="component" value="Unassembled WGS sequence"/>
</dbReference>
<evidence type="ECO:0000259" key="4">
    <source>
        <dbReference type="Pfam" id="PF03781"/>
    </source>
</evidence>
<protein>
    <submittedName>
        <fullName evidence="6">Selenoneine synthase SenA</fullName>
    </submittedName>
</protein>
<dbReference type="Gene3D" id="1.20.120.450">
    <property type="entry name" value="dinb family like domain"/>
    <property type="match status" value="1"/>
</dbReference>
<reference evidence="7" key="1">
    <citation type="journal article" date="2019" name="Int. J. Syst. Evol. Microbiol.">
        <title>The Global Catalogue of Microorganisms (GCM) 10K type strain sequencing project: providing services to taxonomists for standard genome sequencing and annotation.</title>
        <authorList>
            <consortium name="The Broad Institute Genomics Platform"/>
            <consortium name="The Broad Institute Genome Sequencing Center for Infectious Disease"/>
            <person name="Wu L."/>
            <person name="Ma J."/>
        </authorList>
    </citation>
    <scope>NUCLEOTIDE SEQUENCE [LARGE SCALE GENOMIC DNA]</scope>
    <source>
        <strain evidence="7">CCUG 56042</strain>
    </source>
</reference>
<proteinExistence type="predicted"/>
<dbReference type="SUPFAM" id="SSF109854">
    <property type="entry name" value="DinB/YfiT-like putative metalloenzymes"/>
    <property type="match status" value="1"/>
</dbReference>
<dbReference type="EMBL" id="JBHSMP010000016">
    <property type="protein sequence ID" value="MFC5429898.1"/>
    <property type="molecule type" value="Genomic_DNA"/>
</dbReference>
<keyword evidence="1" id="KW-0560">Oxidoreductase</keyword>
<dbReference type="NCBIfam" id="TIGR04373">
    <property type="entry name" value="egtB_X_signatur"/>
    <property type="match status" value="1"/>
</dbReference>
<dbReference type="RefSeq" id="WP_377711925.1">
    <property type="nucleotide sequence ID" value="NZ_JBHSMP010000016.1"/>
</dbReference>
<dbReference type="InterPro" id="IPR030809">
    <property type="entry name" value="EgtB_signatur"/>
</dbReference>
<organism evidence="6 7">
    <name type="scientific">Paraburkholderia denitrificans</name>
    <dbReference type="NCBI Taxonomy" id="694025"/>
    <lineage>
        <taxon>Bacteria</taxon>
        <taxon>Pseudomonadati</taxon>
        <taxon>Pseudomonadota</taxon>
        <taxon>Betaproteobacteria</taxon>
        <taxon>Burkholderiales</taxon>
        <taxon>Burkholderiaceae</taxon>
        <taxon>Paraburkholderia</taxon>
    </lineage>
</organism>
<feature type="domain" description="Sulfatase-modifying factor enzyme-like" evidence="4">
    <location>
        <begin position="193"/>
        <end position="334"/>
    </location>
</feature>
<evidence type="ECO:0000256" key="2">
    <source>
        <dbReference type="ARBA" id="ARBA00023004"/>
    </source>
</evidence>
<evidence type="ECO:0000256" key="1">
    <source>
        <dbReference type="ARBA" id="ARBA00023002"/>
    </source>
</evidence>
<sequence>MVLRIDGAATRRLDKSQLDAAFAEAHRQTWSILENLTPAQWQVPCDPGINPPLWEYGHIAWFTEHWILRDPQVGPQGRFVATRPSLLANADRWFDSARVAHDDRWHLDLPPQAQIMAYVETVLAQVRAKLATVSDSDDDLYYFRLALYHEEMHAEALTYMRQTLDYALHAPLAMAPLERLAGARDVAVGRETFMMGGAHDAGFVFDNEKWQHAVTVGPVQMDRQCVSNGDYAEFVAADGYRDERWWSSDGIAWLKRSGLAAPRRWRKAEHTSEHEPARGGAETWQQRWEQRWFGRWEPLALALPVCHVNAYEAEAFCRWKGRRLPTEAEWEYAACHDLIDWGGSVWEWTADPFVPYAGFSADPYADYSAPWFDTHRSVRGASFATHVRMCNPRYRNFYLPHRNDVFVGFRTCR</sequence>
<dbReference type="InterPro" id="IPR034660">
    <property type="entry name" value="DinB/YfiT-like"/>
</dbReference>
<accession>A0ABW0JA45</accession>
<dbReference type="InterPro" id="IPR005532">
    <property type="entry name" value="SUMF_dom"/>
</dbReference>
<name>A0ABW0JA45_9BURK</name>
<dbReference type="Pfam" id="PF03781">
    <property type="entry name" value="FGE-sulfatase"/>
    <property type="match status" value="2"/>
</dbReference>
<keyword evidence="2" id="KW-0408">Iron</keyword>
<evidence type="ECO:0000313" key="7">
    <source>
        <dbReference type="Proteomes" id="UP001596103"/>
    </source>
</evidence>
<comment type="pathway">
    <text evidence="3">Amino-acid biosynthesis; ergothioneine biosynthesis.</text>
</comment>
<comment type="caution">
    <text evidence="6">The sequence shown here is derived from an EMBL/GenBank/DDBJ whole genome shotgun (WGS) entry which is preliminary data.</text>
</comment>
<feature type="domain" description="DinB-like" evidence="5">
    <location>
        <begin position="22"/>
        <end position="137"/>
    </location>
</feature>
<dbReference type="InterPro" id="IPR051043">
    <property type="entry name" value="Sulfatase_Mod_Factor_Kinase"/>
</dbReference>
<dbReference type="Gene3D" id="3.90.1580.10">
    <property type="entry name" value="paralog of FGE (formylglycine-generating enzyme)"/>
    <property type="match status" value="2"/>
</dbReference>
<dbReference type="InterPro" id="IPR016187">
    <property type="entry name" value="CTDL_fold"/>
</dbReference>
<dbReference type="NCBIfam" id="NF041186">
    <property type="entry name" value="SenA"/>
    <property type="match status" value="1"/>
</dbReference>
<dbReference type="PANTHER" id="PTHR23150">
    <property type="entry name" value="SULFATASE MODIFYING FACTOR 1, 2"/>
    <property type="match status" value="1"/>
</dbReference>
<gene>
    <name evidence="6" type="primary">senA</name>
    <name evidence="6" type="ORF">ACFPTO_13975</name>
</gene>
<dbReference type="Pfam" id="PF12867">
    <property type="entry name" value="DinB_2"/>
    <property type="match status" value="1"/>
</dbReference>
<evidence type="ECO:0000313" key="6">
    <source>
        <dbReference type="EMBL" id="MFC5429898.1"/>
    </source>
</evidence>
<evidence type="ECO:0000259" key="5">
    <source>
        <dbReference type="Pfam" id="PF12867"/>
    </source>
</evidence>
<dbReference type="SUPFAM" id="SSF56436">
    <property type="entry name" value="C-type lectin-like"/>
    <property type="match status" value="1"/>
</dbReference>
<dbReference type="InterPro" id="IPR024775">
    <property type="entry name" value="DinB-like"/>
</dbReference>
<evidence type="ECO:0000256" key="3">
    <source>
        <dbReference type="ARBA" id="ARBA00037882"/>
    </source>
</evidence>
<feature type="domain" description="Sulfatase-modifying factor enzyme-like" evidence="4">
    <location>
        <begin position="336"/>
        <end position="412"/>
    </location>
</feature>
<dbReference type="InterPro" id="IPR042095">
    <property type="entry name" value="SUMF_sf"/>
</dbReference>